<keyword evidence="1" id="KW-0472">Membrane</keyword>
<keyword evidence="1" id="KW-0812">Transmembrane</keyword>
<keyword evidence="1" id="KW-1133">Transmembrane helix</keyword>
<dbReference type="EMBL" id="RKMH01000006">
    <property type="protein sequence ID" value="RPA62157.1"/>
    <property type="molecule type" value="Genomic_DNA"/>
</dbReference>
<name>A0A3N4GLB4_9ACTN</name>
<feature type="transmembrane region" description="Helical" evidence="1">
    <location>
        <begin position="41"/>
        <end position="69"/>
    </location>
</feature>
<reference evidence="2 3" key="1">
    <citation type="submission" date="2018-11" db="EMBL/GenBank/DDBJ databases">
        <title>Draft genome sequence of Gordonia sp. RS15-1S isolated from rice stems.</title>
        <authorList>
            <person name="Muangham S."/>
        </authorList>
    </citation>
    <scope>NUCLEOTIDE SEQUENCE [LARGE SCALE GENOMIC DNA]</scope>
    <source>
        <strain evidence="2 3">RS15-1S</strain>
    </source>
</reference>
<dbReference type="RefSeq" id="WP_123928398.1">
    <property type="nucleotide sequence ID" value="NZ_JBPSDP010000005.1"/>
</dbReference>
<dbReference type="AlphaFoldDB" id="A0A3N4GLB4"/>
<comment type="caution">
    <text evidence="2">The sequence shown here is derived from an EMBL/GenBank/DDBJ whole genome shotgun (WGS) entry which is preliminary data.</text>
</comment>
<proteinExistence type="predicted"/>
<accession>A0A3N4GLB4</accession>
<sequence length="72" mass="7473">MTKHITDAMIDAELARQDRNRDSGVVEVVGRVDANLSFSQVVIAVVVANLITAVILGIVAGIVTLAVIAGTT</sequence>
<evidence type="ECO:0000313" key="3">
    <source>
        <dbReference type="Proteomes" id="UP000267536"/>
    </source>
</evidence>
<evidence type="ECO:0000256" key="1">
    <source>
        <dbReference type="SAM" id="Phobius"/>
    </source>
</evidence>
<gene>
    <name evidence="2" type="ORF">EF294_08985</name>
</gene>
<dbReference type="Proteomes" id="UP000267536">
    <property type="component" value="Unassembled WGS sequence"/>
</dbReference>
<protein>
    <submittedName>
        <fullName evidence="2">Uncharacterized protein</fullName>
    </submittedName>
</protein>
<organism evidence="2 3">
    <name type="scientific">Gordonia oryzae</name>
    <dbReference type="NCBI Taxonomy" id="2487349"/>
    <lineage>
        <taxon>Bacteria</taxon>
        <taxon>Bacillati</taxon>
        <taxon>Actinomycetota</taxon>
        <taxon>Actinomycetes</taxon>
        <taxon>Mycobacteriales</taxon>
        <taxon>Gordoniaceae</taxon>
        <taxon>Gordonia</taxon>
    </lineage>
</organism>
<keyword evidence="3" id="KW-1185">Reference proteome</keyword>
<evidence type="ECO:0000313" key="2">
    <source>
        <dbReference type="EMBL" id="RPA62157.1"/>
    </source>
</evidence>